<dbReference type="EMBL" id="JACDZE010000001">
    <property type="protein sequence ID" value="MBA5629516.1"/>
    <property type="molecule type" value="Genomic_DNA"/>
</dbReference>
<sequence>MKNLFSLTLGLSIMTFSTAQVGIGTDDPQATLDINGNLKVRATSQATSLTPDQSILLIDKSATGDNEVLAINPAILFTGNSSAYSASKDGGWSLLNLGITGSNWYKINLTGADDTRIGDEDLFVEGVFTAQESGIYVVNYEVQLEGGVDLSVLGNKRLGLIKNGTEIWEEKLFDAVRVELIVPLLAVPVTSTSMSSLVELNAGETLTFAVETGGVNLSLLTDNQVSLEIYRLPN</sequence>
<dbReference type="InterPro" id="IPR008983">
    <property type="entry name" value="Tumour_necrosis_fac-like_dom"/>
</dbReference>
<evidence type="ECO:0000313" key="3">
    <source>
        <dbReference type="Proteomes" id="UP000552241"/>
    </source>
</evidence>
<keyword evidence="3" id="KW-1185">Reference proteome</keyword>
<evidence type="ECO:0008006" key="4">
    <source>
        <dbReference type="Google" id="ProtNLM"/>
    </source>
</evidence>
<feature type="chain" id="PRO_5032596354" description="C1q domain-containing protein" evidence="1">
    <location>
        <begin position="22"/>
        <end position="234"/>
    </location>
</feature>
<dbReference type="Gene3D" id="2.60.120.40">
    <property type="match status" value="1"/>
</dbReference>
<dbReference type="Proteomes" id="UP000552241">
    <property type="component" value="Unassembled WGS sequence"/>
</dbReference>
<proteinExistence type="predicted"/>
<dbReference type="AlphaFoldDB" id="A0A838ZP25"/>
<protein>
    <recommendedName>
        <fullName evidence="4">C1q domain-containing protein</fullName>
    </recommendedName>
</protein>
<organism evidence="2 3">
    <name type="scientific">Moheibacter lacus</name>
    <dbReference type="NCBI Taxonomy" id="2745851"/>
    <lineage>
        <taxon>Bacteria</taxon>
        <taxon>Pseudomonadati</taxon>
        <taxon>Bacteroidota</taxon>
        <taxon>Flavobacteriia</taxon>
        <taxon>Flavobacteriales</taxon>
        <taxon>Weeksellaceae</taxon>
        <taxon>Moheibacter</taxon>
    </lineage>
</organism>
<feature type="signal peptide" evidence="1">
    <location>
        <begin position="1"/>
        <end position="21"/>
    </location>
</feature>
<keyword evidence="1" id="KW-0732">Signal</keyword>
<dbReference type="RefSeq" id="WP_182043068.1">
    <property type="nucleotide sequence ID" value="NZ_JACDZE010000001.1"/>
</dbReference>
<comment type="caution">
    <text evidence="2">The sequence shown here is derived from an EMBL/GenBank/DDBJ whole genome shotgun (WGS) entry which is preliminary data.</text>
</comment>
<evidence type="ECO:0000256" key="1">
    <source>
        <dbReference type="SAM" id="SignalP"/>
    </source>
</evidence>
<evidence type="ECO:0000313" key="2">
    <source>
        <dbReference type="EMBL" id="MBA5629516.1"/>
    </source>
</evidence>
<reference evidence="2 3" key="1">
    <citation type="submission" date="2020-07" db="EMBL/GenBank/DDBJ databases">
        <title>Moheibacter lacus sp. nov., a member of the family Flavobacteriaceae isolated from freshwater lake sediment.</title>
        <authorList>
            <person name="Liu Y."/>
        </authorList>
    </citation>
    <scope>NUCLEOTIDE SEQUENCE [LARGE SCALE GENOMIC DNA]</scope>
    <source>
        <strain evidence="2 3">BDHS18</strain>
    </source>
</reference>
<accession>A0A838ZP25</accession>
<gene>
    <name evidence="2" type="ORF">HU137_07005</name>
</gene>
<name>A0A838ZP25_9FLAO</name>